<keyword evidence="3" id="KW-0378">Hydrolase</keyword>
<dbReference type="GO" id="GO:0009014">
    <property type="term" value="F:succinyl-diaminopimelate desuccinylase activity"/>
    <property type="evidence" value="ECO:0007669"/>
    <property type="project" value="TreeGrafter"/>
</dbReference>
<dbReference type="GO" id="GO:0046872">
    <property type="term" value="F:metal ion binding"/>
    <property type="evidence" value="ECO:0007669"/>
    <property type="project" value="UniProtKB-KW"/>
</dbReference>
<evidence type="ECO:0000313" key="4">
    <source>
        <dbReference type="EMBL" id="KPV43653.1"/>
    </source>
</evidence>
<dbReference type="AlphaFoldDB" id="A0A0N8PP89"/>
<dbReference type="Proteomes" id="UP000050509">
    <property type="component" value="Unassembled WGS sequence"/>
</dbReference>
<dbReference type="GO" id="GO:0006508">
    <property type="term" value="P:proteolysis"/>
    <property type="evidence" value="ECO:0007669"/>
    <property type="project" value="UniProtKB-KW"/>
</dbReference>
<keyword evidence="5" id="KW-1185">Reference proteome</keyword>
<proteinExistence type="predicted"/>
<dbReference type="InterPro" id="IPR051458">
    <property type="entry name" value="Cyt/Met_Dipeptidase"/>
</dbReference>
<evidence type="ECO:0000313" key="5">
    <source>
        <dbReference type="Proteomes" id="UP000050509"/>
    </source>
</evidence>
<gene>
    <name evidence="4" type="ORF">SE17_44300</name>
</gene>
<evidence type="ECO:0000256" key="1">
    <source>
        <dbReference type="ARBA" id="ARBA00022670"/>
    </source>
</evidence>
<evidence type="ECO:0000256" key="2">
    <source>
        <dbReference type="ARBA" id="ARBA00022723"/>
    </source>
</evidence>
<dbReference type="PANTHER" id="PTHR43270:SF8">
    <property type="entry name" value="DI- AND TRIPEPTIDASE DUG2-RELATED"/>
    <property type="match status" value="1"/>
</dbReference>
<dbReference type="Gene3D" id="3.30.70.360">
    <property type="match status" value="1"/>
</dbReference>
<evidence type="ECO:0000256" key="3">
    <source>
        <dbReference type="ARBA" id="ARBA00022801"/>
    </source>
</evidence>
<organism evidence="4 5">
    <name type="scientific">Kouleothrix aurantiaca</name>
    <dbReference type="NCBI Taxonomy" id="186479"/>
    <lineage>
        <taxon>Bacteria</taxon>
        <taxon>Bacillati</taxon>
        <taxon>Chloroflexota</taxon>
        <taxon>Chloroflexia</taxon>
        <taxon>Chloroflexales</taxon>
        <taxon>Roseiflexineae</taxon>
        <taxon>Roseiflexaceae</taxon>
        <taxon>Kouleothrix</taxon>
    </lineage>
</organism>
<sequence>FGRGVAEGKGPLAAHLSAIAALLETEGDLPCGVVVMAEGEALVGSPSLPAALAAAGAVRAADACLATGGERDTEDRPFCYTGAKGLLQLRLHVDGANQALPPGLAASVANPLWQLLWALGQIKSDQEEVLIEGFYDDVEGPSRTENQSMRLLQMDEETRKRAWQLP</sequence>
<name>A0A0N8PP89_9CHLR</name>
<protein>
    <submittedName>
        <fullName evidence="4">Peptidase M20</fullName>
    </submittedName>
</protein>
<accession>A0A0N8PP89</accession>
<reference evidence="4 5" key="1">
    <citation type="submission" date="2015-09" db="EMBL/GenBank/DDBJ databases">
        <title>Draft genome sequence of Kouleothrix aurantiaca JCM 19913.</title>
        <authorList>
            <person name="Hemp J."/>
        </authorList>
    </citation>
    <scope>NUCLEOTIDE SEQUENCE [LARGE SCALE GENOMIC DNA]</scope>
    <source>
        <strain evidence="4 5">COM-B</strain>
    </source>
</reference>
<dbReference type="GO" id="GO:0008233">
    <property type="term" value="F:peptidase activity"/>
    <property type="evidence" value="ECO:0007669"/>
    <property type="project" value="UniProtKB-KW"/>
</dbReference>
<keyword evidence="1" id="KW-0645">Protease</keyword>
<comment type="caution">
    <text evidence="4">The sequence shown here is derived from an EMBL/GenBank/DDBJ whole genome shotgun (WGS) entry which is preliminary data.</text>
</comment>
<dbReference type="Gene3D" id="3.40.630.10">
    <property type="entry name" value="Zn peptidases"/>
    <property type="match status" value="1"/>
</dbReference>
<dbReference type="GO" id="GO:0005829">
    <property type="term" value="C:cytosol"/>
    <property type="evidence" value="ECO:0007669"/>
    <property type="project" value="TreeGrafter"/>
</dbReference>
<keyword evidence="2" id="KW-0479">Metal-binding</keyword>
<dbReference type="EMBL" id="LJCR01003765">
    <property type="protein sequence ID" value="KPV43653.1"/>
    <property type="molecule type" value="Genomic_DNA"/>
</dbReference>
<dbReference type="PANTHER" id="PTHR43270">
    <property type="entry name" value="BETA-ALA-HIS DIPEPTIDASE"/>
    <property type="match status" value="1"/>
</dbReference>
<dbReference type="GO" id="GO:0009089">
    <property type="term" value="P:lysine biosynthetic process via diaminopimelate"/>
    <property type="evidence" value="ECO:0007669"/>
    <property type="project" value="TreeGrafter"/>
</dbReference>
<dbReference type="SUPFAM" id="SSF53187">
    <property type="entry name" value="Zn-dependent exopeptidases"/>
    <property type="match status" value="1"/>
</dbReference>
<feature type="non-terminal residue" evidence="4">
    <location>
        <position position="166"/>
    </location>
</feature>
<feature type="non-terminal residue" evidence="4">
    <location>
        <position position="1"/>
    </location>
</feature>